<organism evidence="2 3">
    <name type="scientific">Psychrosphaera algicola</name>
    <dbReference type="NCBI Taxonomy" id="3023714"/>
    <lineage>
        <taxon>Bacteria</taxon>
        <taxon>Pseudomonadati</taxon>
        <taxon>Pseudomonadota</taxon>
        <taxon>Gammaproteobacteria</taxon>
        <taxon>Alteromonadales</taxon>
        <taxon>Pseudoalteromonadaceae</taxon>
        <taxon>Psychrosphaera</taxon>
    </lineage>
</organism>
<dbReference type="InterPro" id="IPR036255">
    <property type="entry name" value="YgfB-like_sf"/>
</dbReference>
<dbReference type="SUPFAM" id="SSF101327">
    <property type="entry name" value="YgfB-like"/>
    <property type="match status" value="1"/>
</dbReference>
<sequence length="66" mass="7653">MASNDVREIIEDFTNITRMDPNLDDTNESQGDYYEVVEFIRISAVLIHQEFGKPLQDDAEPKKTLH</sequence>
<proteinExistence type="inferred from homology"/>
<dbReference type="Proteomes" id="UP001528411">
    <property type="component" value="Unassembled WGS sequence"/>
</dbReference>
<dbReference type="Gene3D" id="1.20.120.740">
    <property type="entry name" value="YgfB uncharacterised protein family UPF0149, PF03695"/>
    <property type="match status" value="1"/>
</dbReference>
<reference evidence="2 3" key="1">
    <citation type="submission" date="2023-01" db="EMBL/GenBank/DDBJ databases">
        <title>Psychrosphaera sp. nov., isolated from marine algae.</title>
        <authorList>
            <person name="Bayburt H."/>
            <person name="Choi B.J."/>
            <person name="Kim J.M."/>
            <person name="Choi D.G."/>
            <person name="Jeon C.O."/>
        </authorList>
    </citation>
    <scope>NUCLEOTIDE SEQUENCE [LARGE SCALE GENOMIC DNA]</scope>
    <source>
        <strain evidence="2 3">G1-22</strain>
    </source>
</reference>
<dbReference type="Pfam" id="PF03695">
    <property type="entry name" value="UPF0149"/>
    <property type="match status" value="1"/>
</dbReference>
<protein>
    <submittedName>
        <fullName evidence="2">UPF0149 family protein</fullName>
    </submittedName>
</protein>
<keyword evidence="3" id="KW-1185">Reference proteome</keyword>
<dbReference type="PANTHER" id="PTHR37528">
    <property type="entry name" value="UPF0149 PROTEIN YGFB"/>
    <property type="match status" value="1"/>
</dbReference>
<evidence type="ECO:0000256" key="1">
    <source>
        <dbReference type="ARBA" id="ARBA00038308"/>
    </source>
</evidence>
<dbReference type="EMBL" id="JAQOMS010000002">
    <property type="protein sequence ID" value="MDC2887601.1"/>
    <property type="molecule type" value="Genomic_DNA"/>
</dbReference>
<evidence type="ECO:0000313" key="2">
    <source>
        <dbReference type="EMBL" id="MDC2887601.1"/>
    </source>
</evidence>
<name>A0ABT5FAJ4_9GAMM</name>
<gene>
    <name evidence="2" type="ORF">PN838_00510</name>
</gene>
<dbReference type="PANTHER" id="PTHR37528:SF1">
    <property type="entry name" value="UPF0149 PROTEIN YGFB"/>
    <property type="match status" value="1"/>
</dbReference>
<comment type="similarity">
    <text evidence="1">Belongs to the UPF0149 family.</text>
</comment>
<comment type="caution">
    <text evidence="2">The sequence shown here is derived from an EMBL/GenBank/DDBJ whole genome shotgun (WGS) entry which is preliminary data.</text>
</comment>
<evidence type="ECO:0000313" key="3">
    <source>
        <dbReference type="Proteomes" id="UP001528411"/>
    </source>
</evidence>
<dbReference type="InterPro" id="IPR011978">
    <property type="entry name" value="YgfB-like"/>
</dbReference>
<accession>A0ABT5FAJ4</accession>